<gene>
    <name evidence="5" type="ORF">SAMN04515666_11455</name>
</gene>
<dbReference type="STRING" id="1036779.SAMN04515666_11455"/>
<dbReference type="PROSITE" id="PS01124">
    <property type="entry name" value="HTH_ARAC_FAMILY_2"/>
    <property type="match status" value="1"/>
</dbReference>
<dbReference type="CDD" id="cd03137">
    <property type="entry name" value="GATase1_AraC_1"/>
    <property type="match status" value="1"/>
</dbReference>
<dbReference type="PANTHER" id="PTHR43130">
    <property type="entry name" value="ARAC-FAMILY TRANSCRIPTIONAL REGULATOR"/>
    <property type="match status" value="1"/>
</dbReference>
<organism evidence="5 6">
    <name type="scientific">Bosea lupini</name>
    <dbReference type="NCBI Taxonomy" id="1036779"/>
    <lineage>
        <taxon>Bacteria</taxon>
        <taxon>Pseudomonadati</taxon>
        <taxon>Pseudomonadota</taxon>
        <taxon>Alphaproteobacteria</taxon>
        <taxon>Hyphomicrobiales</taxon>
        <taxon>Boseaceae</taxon>
        <taxon>Bosea</taxon>
    </lineage>
</organism>
<keyword evidence="6" id="KW-1185">Reference proteome</keyword>
<evidence type="ECO:0000313" key="5">
    <source>
        <dbReference type="EMBL" id="SEM56365.1"/>
    </source>
</evidence>
<dbReference type="InterPro" id="IPR002818">
    <property type="entry name" value="DJ-1/PfpI"/>
</dbReference>
<dbReference type="InterPro" id="IPR018060">
    <property type="entry name" value="HTH_AraC"/>
</dbReference>
<sequence>MTSFPAIPVTARIRVVIMLFPRTKLLDVTGPLQVFNDAKRADGSAVYEIILTSEDGGPVETDAGVPLPSIRLAEAAARPIDTLLVSGGRSALDAAGSAALLAFLRDQSGKVRRLGSICLGAFILAAAGLLDGCEATTHWEYTERLSTAHPATTVMPDAIFVSNGRIWTSAGVSTGIDMALAMVEEDLGRKTALDLARDLVLYLKRPGGQAQFSGELQRQSRDAAGRFERLHAHMREHAARDLSVPELARVMAMSPRHFARVYAQETGISPAKAVEAVRLDLARDLLEETDIGIQQVAVRAGFGDDERLRRAFLRRYGVAPGEYRTRFGHARTG</sequence>
<keyword evidence="1" id="KW-0805">Transcription regulation</keyword>
<dbReference type="Gene3D" id="3.40.50.880">
    <property type="match status" value="1"/>
</dbReference>
<dbReference type="RefSeq" id="WP_091842421.1">
    <property type="nucleotide sequence ID" value="NZ_FOAN01000014.1"/>
</dbReference>
<dbReference type="OrthoDB" id="9793422at2"/>
<dbReference type="InterPro" id="IPR018062">
    <property type="entry name" value="HTH_AraC-typ_CS"/>
</dbReference>
<evidence type="ECO:0000256" key="2">
    <source>
        <dbReference type="ARBA" id="ARBA00023125"/>
    </source>
</evidence>
<dbReference type="PROSITE" id="PS00041">
    <property type="entry name" value="HTH_ARAC_FAMILY_1"/>
    <property type="match status" value="1"/>
</dbReference>
<evidence type="ECO:0000256" key="3">
    <source>
        <dbReference type="ARBA" id="ARBA00023163"/>
    </source>
</evidence>
<dbReference type="GO" id="GO:0043565">
    <property type="term" value="F:sequence-specific DNA binding"/>
    <property type="evidence" value="ECO:0007669"/>
    <property type="project" value="InterPro"/>
</dbReference>
<proteinExistence type="predicted"/>
<dbReference type="Proteomes" id="UP000199664">
    <property type="component" value="Unassembled WGS sequence"/>
</dbReference>
<evidence type="ECO:0000259" key="4">
    <source>
        <dbReference type="PROSITE" id="PS01124"/>
    </source>
</evidence>
<dbReference type="SUPFAM" id="SSF46689">
    <property type="entry name" value="Homeodomain-like"/>
    <property type="match status" value="2"/>
</dbReference>
<dbReference type="PANTHER" id="PTHR43130:SF3">
    <property type="entry name" value="HTH-TYPE TRANSCRIPTIONAL REGULATOR RV1931C"/>
    <property type="match status" value="1"/>
</dbReference>
<dbReference type="InterPro" id="IPR009057">
    <property type="entry name" value="Homeodomain-like_sf"/>
</dbReference>
<dbReference type="Pfam" id="PF01965">
    <property type="entry name" value="DJ-1_PfpI"/>
    <property type="match status" value="1"/>
</dbReference>
<dbReference type="GO" id="GO:0003700">
    <property type="term" value="F:DNA-binding transcription factor activity"/>
    <property type="evidence" value="ECO:0007669"/>
    <property type="project" value="InterPro"/>
</dbReference>
<dbReference type="Pfam" id="PF12833">
    <property type="entry name" value="HTH_18"/>
    <property type="match status" value="1"/>
</dbReference>
<keyword evidence="3" id="KW-0804">Transcription</keyword>
<dbReference type="SMART" id="SM00342">
    <property type="entry name" value="HTH_ARAC"/>
    <property type="match status" value="1"/>
</dbReference>
<dbReference type="EMBL" id="FOAN01000014">
    <property type="protein sequence ID" value="SEM56365.1"/>
    <property type="molecule type" value="Genomic_DNA"/>
</dbReference>
<evidence type="ECO:0000313" key="6">
    <source>
        <dbReference type="Proteomes" id="UP000199664"/>
    </source>
</evidence>
<accession>A0A1H7ZDK9</accession>
<dbReference type="InterPro" id="IPR052158">
    <property type="entry name" value="INH-QAR"/>
</dbReference>
<feature type="domain" description="HTH araC/xylS-type" evidence="4">
    <location>
        <begin position="228"/>
        <end position="326"/>
    </location>
</feature>
<protein>
    <submittedName>
        <fullName evidence="5">Transcriptional regulator GlxA family, contains an amidase domain and an AraC-type DNA-binding HTH domain</fullName>
    </submittedName>
</protein>
<keyword evidence="2 5" id="KW-0238">DNA-binding</keyword>
<reference evidence="6" key="1">
    <citation type="submission" date="2016-10" db="EMBL/GenBank/DDBJ databases">
        <authorList>
            <person name="Varghese N."/>
            <person name="Submissions S."/>
        </authorList>
    </citation>
    <scope>NUCLEOTIDE SEQUENCE [LARGE SCALE GENOMIC DNA]</scope>
    <source>
        <strain evidence="6">LMG 26383,CCUG 61248,R- 45681</strain>
    </source>
</reference>
<name>A0A1H7ZDK9_9HYPH</name>
<dbReference type="InterPro" id="IPR029062">
    <property type="entry name" value="Class_I_gatase-like"/>
</dbReference>
<dbReference type="Gene3D" id="1.10.10.60">
    <property type="entry name" value="Homeodomain-like"/>
    <property type="match status" value="1"/>
</dbReference>
<dbReference type="SUPFAM" id="SSF52317">
    <property type="entry name" value="Class I glutamine amidotransferase-like"/>
    <property type="match status" value="1"/>
</dbReference>
<dbReference type="AlphaFoldDB" id="A0A1H7ZDK9"/>
<evidence type="ECO:0000256" key="1">
    <source>
        <dbReference type="ARBA" id="ARBA00023015"/>
    </source>
</evidence>